<accession>A0ABS1J070</accession>
<reference evidence="1 2" key="1">
    <citation type="submission" date="2021-01" db="EMBL/GenBank/DDBJ databases">
        <title>Isolation and description of Catonella massiliensis sp. nov., a novel Catonella species, isolated from a stable periodontitis subject.</title>
        <authorList>
            <person name="Antezack A."/>
            <person name="Boxberger M."/>
            <person name="La Scola B."/>
            <person name="Monnet-Corti V."/>
        </authorList>
    </citation>
    <scope>NUCLEOTIDE SEQUENCE [LARGE SCALE GENOMIC DNA]</scope>
    <source>
        <strain evidence="1 2">Marseille-Q4567</strain>
    </source>
</reference>
<keyword evidence="2" id="KW-1185">Reference proteome</keyword>
<gene>
    <name evidence="1" type="ORF">JJN12_07060</name>
</gene>
<name>A0ABS1J070_9FIRM</name>
<evidence type="ECO:0000313" key="1">
    <source>
        <dbReference type="EMBL" id="MBK5897536.1"/>
    </source>
</evidence>
<protein>
    <submittedName>
        <fullName evidence="1">Uncharacterized protein</fullName>
    </submittedName>
</protein>
<proteinExistence type="predicted"/>
<dbReference type="RefSeq" id="WP_208429012.1">
    <property type="nucleotide sequence ID" value="NZ_JAEPRJ010000001.1"/>
</dbReference>
<comment type="caution">
    <text evidence="1">The sequence shown here is derived from an EMBL/GenBank/DDBJ whole genome shotgun (WGS) entry which is preliminary data.</text>
</comment>
<evidence type="ECO:0000313" key="2">
    <source>
        <dbReference type="Proteomes" id="UP000604730"/>
    </source>
</evidence>
<organism evidence="1 2">
    <name type="scientific">Catonella massiliensis</name>
    <dbReference type="NCBI Taxonomy" id="2799636"/>
    <lineage>
        <taxon>Bacteria</taxon>
        <taxon>Bacillati</taxon>
        <taxon>Bacillota</taxon>
        <taxon>Clostridia</taxon>
        <taxon>Lachnospirales</taxon>
        <taxon>Lachnospiraceae</taxon>
        <taxon>Catonella</taxon>
    </lineage>
</organism>
<dbReference type="Proteomes" id="UP000604730">
    <property type="component" value="Unassembled WGS sequence"/>
</dbReference>
<dbReference type="EMBL" id="JAEPRJ010000001">
    <property type="protein sequence ID" value="MBK5897536.1"/>
    <property type="molecule type" value="Genomic_DNA"/>
</dbReference>
<sequence>MVVEAKFNSDQGLEGIVRIAEIDIENEDGTKEYALEKEVWNKLSDKEYNTNIDEWEKECKLDILRIVGCNIEDITVY</sequence>